<proteinExistence type="predicted"/>
<evidence type="ECO:0000313" key="2">
    <source>
        <dbReference type="EMBL" id="KAH7224420.1"/>
    </source>
</evidence>
<feature type="region of interest" description="Disordered" evidence="1">
    <location>
        <begin position="426"/>
        <end position="465"/>
    </location>
</feature>
<dbReference type="OrthoDB" id="5081713at2759"/>
<reference evidence="2" key="1">
    <citation type="journal article" date="2021" name="Nat. Commun.">
        <title>Genetic determinants of endophytism in the Arabidopsis root mycobiome.</title>
        <authorList>
            <person name="Mesny F."/>
            <person name="Miyauchi S."/>
            <person name="Thiergart T."/>
            <person name="Pickel B."/>
            <person name="Atanasova L."/>
            <person name="Karlsson M."/>
            <person name="Huettel B."/>
            <person name="Barry K.W."/>
            <person name="Haridas S."/>
            <person name="Chen C."/>
            <person name="Bauer D."/>
            <person name="Andreopoulos W."/>
            <person name="Pangilinan J."/>
            <person name="LaButti K."/>
            <person name="Riley R."/>
            <person name="Lipzen A."/>
            <person name="Clum A."/>
            <person name="Drula E."/>
            <person name="Henrissat B."/>
            <person name="Kohler A."/>
            <person name="Grigoriev I.V."/>
            <person name="Martin F.M."/>
            <person name="Hacquard S."/>
        </authorList>
    </citation>
    <scope>NUCLEOTIDE SEQUENCE</scope>
    <source>
        <strain evidence="2">MPI-CAGE-AT-0023</strain>
    </source>
</reference>
<dbReference type="RefSeq" id="XP_046042481.1">
    <property type="nucleotide sequence ID" value="XM_046185180.1"/>
</dbReference>
<evidence type="ECO:0000313" key="3">
    <source>
        <dbReference type="Proteomes" id="UP000720189"/>
    </source>
</evidence>
<dbReference type="AlphaFoldDB" id="A0A9P9FXR6"/>
<organism evidence="2 3">
    <name type="scientific">Fusarium redolens</name>
    <dbReference type="NCBI Taxonomy" id="48865"/>
    <lineage>
        <taxon>Eukaryota</taxon>
        <taxon>Fungi</taxon>
        <taxon>Dikarya</taxon>
        <taxon>Ascomycota</taxon>
        <taxon>Pezizomycotina</taxon>
        <taxon>Sordariomycetes</taxon>
        <taxon>Hypocreomycetidae</taxon>
        <taxon>Hypocreales</taxon>
        <taxon>Nectriaceae</taxon>
        <taxon>Fusarium</taxon>
        <taxon>Fusarium redolens species complex</taxon>
    </lineage>
</organism>
<comment type="caution">
    <text evidence="2">The sequence shown here is derived from an EMBL/GenBank/DDBJ whole genome shotgun (WGS) entry which is preliminary data.</text>
</comment>
<keyword evidence="3" id="KW-1185">Reference proteome</keyword>
<dbReference type="GeneID" id="70215134"/>
<dbReference type="EMBL" id="JAGMUX010000026">
    <property type="protein sequence ID" value="KAH7224420.1"/>
    <property type="molecule type" value="Genomic_DNA"/>
</dbReference>
<name>A0A9P9FXR6_FUSRE</name>
<dbReference type="Proteomes" id="UP000720189">
    <property type="component" value="Unassembled WGS sequence"/>
</dbReference>
<gene>
    <name evidence="2" type="ORF">BKA55DRAFT_214593</name>
</gene>
<evidence type="ECO:0000256" key="1">
    <source>
        <dbReference type="SAM" id="MobiDB-lite"/>
    </source>
</evidence>
<sequence length="583" mass="66271">MATQSTENESWDRLDLSQRGFFYDEDSRPPRDPLPSHVEALRESMLDFAFDLASQRKHEAELTDEIKRLAKKLEEGKYSEDNWENFFRKYFFDILVKDVSVSQEGSRRVSRCNYYYDAIVATSKAAWVTFDKRGNALGDSMPDQFRNKKRPSPDHAFYFPMYHLTAKSHIPGPTDHTGLEWHKAPTPSLVESFSWSKLKRLYGHGLRPSPFHAFKKRQPLENDMNCYPWLVVEHKHKQTNSERMKEEVYCQAVNGSGCAVRLNQIAAKYAVELDKEAHIPPIPAVTTVGPEVKVWITYFAKDFMGYYYVDEDYAEQSFQRCSQGYMMQCIWEGDMTDPHDIIKFRLILENTYTWATRVFKSLITTYIDQWSYVYSDVGTDSAHSAMTRRKQKMELSKSALSSTERETIAREVDHIIAERLEELSLNYGGGATPESGPRRSPRLPARSVSRPCTPSGQASQVHDLSSRVETVASLLKATMTAGELKRREGQSKFLEPPPKIIPELSITSQNADDGETLVESPSIASSNTFSPIGERSAADSMPGSFPAVNSADSFSFDFMSNEDGAMSIQWQNLQKGIAKIFLG</sequence>
<feature type="compositionally biased region" description="Polar residues" evidence="1">
    <location>
        <begin position="450"/>
        <end position="463"/>
    </location>
</feature>
<protein>
    <submittedName>
        <fullName evidence="2">Uncharacterized protein</fullName>
    </submittedName>
</protein>
<accession>A0A9P9FXR6</accession>